<dbReference type="InterPro" id="IPR008218">
    <property type="entry name" value="ATPase_V1-cplx_f_g_su"/>
</dbReference>
<keyword evidence="2" id="KW-0813">Transport</keyword>
<accession>A0A845QKC5</accession>
<dbReference type="SUPFAM" id="SSF159468">
    <property type="entry name" value="AtpF-like"/>
    <property type="match status" value="1"/>
</dbReference>
<name>A0A845QKC5_9FIRM</name>
<dbReference type="InterPro" id="IPR036906">
    <property type="entry name" value="ATPase_V1_fsu_sf"/>
</dbReference>
<evidence type="ECO:0000256" key="1">
    <source>
        <dbReference type="ARBA" id="ARBA00010148"/>
    </source>
</evidence>
<gene>
    <name evidence="4" type="ORF">D0435_09545</name>
</gene>
<reference evidence="4 5" key="1">
    <citation type="submission" date="2018-08" db="EMBL/GenBank/DDBJ databases">
        <title>Murine metabolic-syndrome-specific gut microbial biobank.</title>
        <authorList>
            <person name="Liu C."/>
        </authorList>
    </citation>
    <scope>NUCLEOTIDE SEQUENCE [LARGE SCALE GENOMIC DNA]</scope>
    <source>
        <strain evidence="4 5">28</strain>
    </source>
</reference>
<sequence length="107" mass="11504">MYKIGVIGGRESVLGFKAVGLDVFPAAESEEARSILRRLVKEGYAIIYITEVLAKDMAEEIDKYKDSRLPAIISIPGKEGATGEGMRSVSKAVERAVGADILFGGEK</sequence>
<protein>
    <submittedName>
        <fullName evidence="4">V-type ATP synthase subunit F</fullName>
    </submittedName>
</protein>
<comment type="similarity">
    <text evidence="1">Belongs to the V-ATPase F subunit family.</text>
</comment>
<evidence type="ECO:0000313" key="4">
    <source>
        <dbReference type="EMBL" id="NBH61894.1"/>
    </source>
</evidence>
<proteinExistence type="inferred from homology"/>
<evidence type="ECO:0000256" key="2">
    <source>
        <dbReference type="ARBA" id="ARBA00022448"/>
    </source>
</evidence>
<organism evidence="4 5">
    <name type="scientific">Anaerotruncus colihominis</name>
    <dbReference type="NCBI Taxonomy" id="169435"/>
    <lineage>
        <taxon>Bacteria</taxon>
        <taxon>Bacillati</taxon>
        <taxon>Bacillota</taxon>
        <taxon>Clostridia</taxon>
        <taxon>Eubacteriales</taxon>
        <taxon>Oscillospiraceae</taxon>
        <taxon>Anaerotruncus</taxon>
    </lineage>
</organism>
<dbReference type="RefSeq" id="WP_160202174.1">
    <property type="nucleotide sequence ID" value="NZ_QXWK01000016.1"/>
</dbReference>
<comment type="caution">
    <text evidence="4">The sequence shown here is derived from an EMBL/GenBank/DDBJ whole genome shotgun (WGS) entry which is preliminary data.</text>
</comment>
<dbReference type="GO" id="GO:0046961">
    <property type="term" value="F:proton-transporting ATPase activity, rotational mechanism"/>
    <property type="evidence" value="ECO:0007669"/>
    <property type="project" value="InterPro"/>
</dbReference>
<keyword evidence="5" id="KW-1185">Reference proteome</keyword>
<keyword evidence="3" id="KW-0406">Ion transport</keyword>
<dbReference type="NCBIfam" id="NF002384">
    <property type="entry name" value="PRK01395.1"/>
    <property type="match status" value="1"/>
</dbReference>
<dbReference type="EMBL" id="QXWK01000016">
    <property type="protein sequence ID" value="NBH61894.1"/>
    <property type="molecule type" value="Genomic_DNA"/>
</dbReference>
<dbReference type="Pfam" id="PF01990">
    <property type="entry name" value="ATP-synt_F"/>
    <property type="match status" value="1"/>
</dbReference>
<evidence type="ECO:0000313" key="5">
    <source>
        <dbReference type="Proteomes" id="UP000446866"/>
    </source>
</evidence>
<evidence type="ECO:0000256" key="3">
    <source>
        <dbReference type="ARBA" id="ARBA00023065"/>
    </source>
</evidence>
<dbReference type="Gene3D" id="3.40.50.10580">
    <property type="entry name" value="ATPase, V1 complex, subunit F"/>
    <property type="match status" value="1"/>
</dbReference>
<dbReference type="AlphaFoldDB" id="A0A845QKC5"/>
<dbReference type="Proteomes" id="UP000446866">
    <property type="component" value="Unassembled WGS sequence"/>
</dbReference>